<dbReference type="Gene3D" id="3.90.70.10">
    <property type="entry name" value="Cysteine proteinases"/>
    <property type="match status" value="1"/>
</dbReference>
<dbReference type="SUPFAM" id="SSF54001">
    <property type="entry name" value="Cysteine proteinases"/>
    <property type="match status" value="1"/>
</dbReference>
<keyword evidence="11 22" id="KW-0863">Zinc-finger</keyword>
<dbReference type="FunFam" id="3.30.40.10:FF:000068">
    <property type="entry name" value="U4/U6.U5 tri-snRNP-associated protein 2"/>
    <property type="match status" value="1"/>
</dbReference>
<dbReference type="InterPro" id="IPR033809">
    <property type="entry name" value="USP39"/>
</dbReference>
<dbReference type="InterPro" id="IPR013083">
    <property type="entry name" value="Znf_RING/FYVE/PHD"/>
</dbReference>
<keyword evidence="27" id="KW-1185">Reference proteome</keyword>
<evidence type="ECO:0000256" key="2">
    <source>
        <dbReference type="ARBA" id="ARBA00004123"/>
    </source>
</evidence>
<comment type="subcellular location">
    <subcellularLocation>
        <location evidence="2">Nucleus</location>
    </subcellularLocation>
</comment>
<dbReference type="InterPro" id="IPR001394">
    <property type="entry name" value="Peptidase_C19_UCH"/>
</dbReference>
<feature type="domain" description="USP" evidence="24">
    <location>
        <begin position="150"/>
        <end position="480"/>
    </location>
</feature>
<dbReference type="OrthoDB" id="10263353at2759"/>
<dbReference type="SMART" id="SM00290">
    <property type="entry name" value="ZnF_UBP"/>
    <property type="match status" value="1"/>
</dbReference>
<evidence type="ECO:0000256" key="1">
    <source>
        <dbReference type="ARBA" id="ARBA00000707"/>
    </source>
</evidence>
<comment type="catalytic activity">
    <reaction evidence="1">
        <text>Thiol-dependent hydrolysis of ester, thioester, amide, peptide and isopeptide bonds formed by the C-terminal Gly of ubiquitin (a 76-residue protein attached to proteins as an intracellular targeting signal).</text>
        <dbReference type="EC" id="3.4.19.12"/>
    </reaction>
</comment>
<feature type="region of interest" description="Disordered" evidence="23">
    <location>
        <begin position="1"/>
        <end position="28"/>
    </location>
</feature>
<evidence type="ECO:0000256" key="12">
    <source>
        <dbReference type="ARBA" id="ARBA00022786"/>
    </source>
</evidence>
<keyword evidence="17" id="KW-0539">Nucleus</keyword>
<comment type="similarity">
    <text evidence="3">Belongs to the peptidase C19 family.</text>
</comment>
<sequence>MDAPAKKVPKREIEQKSYSDEPQDKRSRSCPYLDTINRSVLDFDFEKLCSVSLSNLNVYACLVCGKYFQGRGQKSHAYTHSVQEGHHVFLNLATTKFYCLPDNYQIIDQSLEDIVYVLNPTYPKKNLEVIDLTDMPSRAYDGTTYLPGIVGLNNIKANDYCNVILQALSHVQPLRRYFLFEENYKDTKRPPGDILFFIVQRFGELIRKLWNPRNFKAHVSPHEMLQAIVLCSKKKFQITVQGDCIEVLSWLLNSLHGALNGSKKLSSSIINQTFRGKMRVYSRKLPAVDLKESEKERLLQCEEYQVMCEESQFLYLTCDLPPPPLYPDEQRENIIPQVPIYQVLNKFNGITETEHKTYKDLYMKRYEITKLPPYIILYMKRFTKNMFLKEKNPTIVNFPVKNIDFGELLLPEVRAKHKVTSYNLIANIVHEGEPGSGIYKCYILHKGTGKWYEMQDLMVKEILPQMITLSESYVQIYEQMSEEGSKK</sequence>
<evidence type="ECO:0000256" key="7">
    <source>
        <dbReference type="ARBA" id="ARBA00022618"/>
    </source>
</evidence>
<dbReference type="Pfam" id="PF00443">
    <property type="entry name" value="UCH"/>
    <property type="match status" value="1"/>
</dbReference>
<evidence type="ECO:0000256" key="16">
    <source>
        <dbReference type="ARBA" id="ARBA00023187"/>
    </source>
</evidence>
<evidence type="ECO:0000256" key="8">
    <source>
        <dbReference type="ARBA" id="ARBA00022664"/>
    </source>
</evidence>
<comment type="caution">
    <text evidence="26">The sequence shown here is derived from an EMBL/GenBank/DDBJ whole genome shotgun (WGS) entry which is preliminary data.</text>
</comment>
<reference evidence="26 27" key="1">
    <citation type="submission" date="2020-08" db="EMBL/GenBank/DDBJ databases">
        <authorList>
            <person name="Hejnol A."/>
        </authorList>
    </citation>
    <scope>NUCLEOTIDE SEQUENCE [LARGE SCALE GENOMIC DNA]</scope>
</reference>
<dbReference type="FunFam" id="3.90.70.10:FF:000030">
    <property type="entry name" value="U4/U6.U5 tri-snRNP-associated protein 2"/>
    <property type="match status" value="1"/>
</dbReference>
<evidence type="ECO:0000259" key="24">
    <source>
        <dbReference type="PROSITE" id="PS50235"/>
    </source>
</evidence>
<name>A0A7I8VNY5_9ANNE</name>
<keyword evidence="14" id="KW-0862">Zinc</keyword>
<evidence type="ECO:0000256" key="20">
    <source>
        <dbReference type="ARBA" id="ARBA00071645"/>
    </source>
</evidence>
<protein>
    <recommendedName>
        <fullName evidence="20">Ubiquitin carboxyl-terminal hydrolase 39</fullName>
        <ecNumber evidence="4">3.4.19.12</ecNumber>
    </recommendedName>
    <alternativeName>
        <fullName evidence="21">U4/U6.U5 tri-snRNP-associated 65 kDa protein</fullName>
    </alternativeName>
</protein>
<dbReference type="InterPro" id="IPR050185">
    <property type="entry name" value="Ub_carboxyl-term_hydrolase"/>
</dbReference>
<keyword evidence="15" id="KW-0832">Ubl conjugation</keyword>
<organism evidence="26 27">
    <name type="scientific">Dimorphilus gyrociliatus</name>
    <dbReference type="NCBI Taxonomy" id="2664684"/>
    <lineage>
        <taxon>Eukaryota</taxon>
        <taxon>Metazoa</taxon>
        <taxon>Spiralia</taxon>
        <taxon>Lophotrochozoa</taxon>
        <taxon>Annelida</taxon>
        <taxon>Polychaeta</taxon>
        <taxon>Polychaeta incertae sedis</taxon>
        <taxon>Dinophilidae</taxon>
        <taxon>Dimorphilus</taxon>
    </lineage>
</organism>
<dbReference type="EMBL" id="CAJFCJ010000007">
    <property type="protein sequence ID" value="CAD5118010.1"/>
    <property type="molecule type" value="Genomic_DNA"/>
</dbReference>
<feature type="compositionally biased region" description="Basic and acidic residues" evidence="23">
    <location>
        <begin position="10"/>
        <end position="27"/>
    </location>
</feature>
<keyword evidence="6" id="KW-0597">Phosphoprotein</keyword>
<feature type="domain" description="UBP-type" evidence="25">
    <location>
        <begin position="28"/>
        <end position="125"/>
    </location>
</feature>
<evidence type="ECO:0000256" key="22">
    <source>
        <dbReference type="PROSITE-ProRule" id="PRU00502"/>
    </source>
</evidence>
<dbReference type="Proteomes" id="UP000549394">
    <property type="component" value="Unassembled WGS sequence"/>
</dbReference>
<keyword evidence="12" id="KW-0833">Ubl conjugation pathway</keyword>
<dbReference type="GO" id="GO:0004843">
    <property type="term" value="F:cysteine-type deubiquitinase activity"/>
    <property type="evidence" value="ECO:0007669"/>
    <property type="project" value="UniProtKB-EC"/>
</dbReference>
<dbReference type="InterPro" id="IPR001607">
    <property type="entry name" value="Znf_UBP"/>
</dbReference>
<evidence type="ECO:0000256" key="18">
    <source>
        <dbReference type="ARBA" id="ARBA00023306"/>
    </source>
</evidence>
<keyword evidence="5" id="KW-1017">Isopeptide bond</keyword>
<evidence type="ECO:0000256" key="9">
    <source>
        <dbReference type="ARBA" id="ARBA00022723"/>
    </source>
</evidence>
<evidence type="ECO:0000256" key="14">
    <source>
        <dbReference type="ARBA" id="ARBA00022833"/>
    </source>
</evidence>
<dbReference type="GO" id="GO:0005681">
    <property type="term" value="C:spliceosomal complex"/>
    <property type="evidence" value="ECO:0007669"/>
    <property type="project" value="UniProtKB-KW"/>
</dbReference>
<evidence type="ECO:0000256" key="6">
    <source>
        <dbReference type="ARBA" id="ARBA00022553"/>
    </source>
</evidence>
<gene>
    <name evidence="26" type="ORF">DGYR_LOCUS6462</name>
</gene>
<dbReference type="PROSITE" id="PS50235">
    <property type="entry name" value="USP_3"/>
    <property type="match status" value="1"/>
</dbReference>
<evidence type="ECO:0000256" key="21">
    <source>
        <dbReference type="ARBA" id="ARBA00079185"/>
    </source>
</evidence>
<keyword evidence="9" id="KW-0479">Metal-binding</keyword>
<keyword evidence="13" id="KW-0378">Hydrolase</keyword>
<dbReference type="Gene3D" id="3.30.40.10">
    <property type="entry name" value="Zinc/RING finger domain, C3HC4 (zinc finger)"/>
    <property type="match status" value="1"/>
</dbReference>
<dbReference type="GO" id="GO:0016579">
    <property type="term" value="P:protein deubiquitination"/>
    <property type="evidence" value="ECO:0007669"/>
    <property type="project" value="InterPro"/>
</dbReference>
<dbReference type="GO" id="GO:0051301">
    <property type="term" value="P:cell division"/>
    <property type="evidence" value="ECO:0007669"/>
    <property type="project" value="UniProtKB-KW"/>
</dbReference>
<evidence type="ECO:0000256" key="13">
    <source>
        <dbReference type="ARBA" id="ARBA00022801"/>
    </source>
</evidence>
<dbReference type="InterPro" id="IPR038765">
    <property type="entry name" value="Papain-like_cys_pep_sf"/>
</dbReference>
<comment type="subunit">
    <text evidence="19">The U4/U6-U5 tri-snRNP complex is a building block of the precatalytic spliceosome (spliceosome B complex). Component of the U4/U6-U5 tri-snRNP complex composed of the U4, U6 and U5 snRNAs and at least PRPF3, PRPF4, PRPF6, PRPF8, PRPF31, SNRNP200, TXNL4A, SNRNP40, SNRPB, SNRPD1, SNRPD2, SNRPD3, SNRPE, SNRPF, SNRPG, DDX23, CD2BP2, PPIH, SNU13, EFTUD2, SART1 and USP39, plus LSM2, LSM3, LSM4, LSM5, LSM6, LSM7 and LSM8.</text>
</comment>
<evidence type="ECO:0000256" key="5">
    <source>
        <dbReference type="ARBA" id="ARBA00022499"/>
    </source>
</evidence>
<accession>A0A7I8VNY5</accession>
<dbReference type="Pfam" id="PF02148">
    <property type="entry name" value="zf-UBP"/>
    <property type="match status" value="1"/>
</dbReference>
<evidence type="ECO:0000256" key="4">
    <source>
        <dbReference type="ARBA" id="ARBA00012759"/>
    </source>
</evidence>
<dbReference type="AlphaFoldDB" id="A0A7I8VNY5"/>
<dbReference type="SUPFAM" id="SSF57850">
    <property type="entry name" value="RING/U-box"/>
    <property type="match status" value="1"/>
</dbReference>
<keyword evidence="7" id="KW-0132">Cell division</keyword>
<evidence type="ECO:0000313" key="26">
    <source>
        <dbReference type="EMBL" id="CAD5118010.1"/>
    </source>
</evidence>
<dbReference type="GO" id="GO:0000245">
    <property type="term" value="P:spliceosomal complex assembly"/>
    <property type="evidence" value="ECO:0007669"/>
    <property type="project" value="InterPro"/>
</dbReference>
<evidence type="ECO:0000256" key="19">
    <source>
        <dbReference type="ARBA" id="ARBA00064202"/>
    </source>
</evidence>
<keyword evidence="8" id="KW-0507">mRNA processing</keyword>
<evidence type="ECO:0000256" key="3">
    <source>
        <dbReference type="ARBA" id="ARBA00009085"/>
    </source>
</evidence>
<evidence type="ECO:0000256" key="17">
    <source>
        <dbReference type="ARBA" id="ARBA00023242"/>
    </source>
</evidence>
<proteinExistence type="inferred from homology"/>
<evidence type="ECO:0000256" key="10">
    <source>
        <dbReference type="ARBA" id="ARBA00022728"/>
    </source>
</evidence>
<evidence type="ECO:0000313" key="27">
    <source>
        <dbReference type="Proteomes" id="UP000549394"/>
    </source>
</evidence>
<evidence type="ECO:0000256" key="23">
    <source>
        <dbReference type="SAM" id="MobiDB-lite"/>
    </source>
</evidence>
<keyword evidence="18" id="KW-0131">Cell cycle</keyword>
<evidence type="ECO:0000256" key="15">
    <source>
        <dbReference type="ARBA" id="ARBA00022843"/>
    </source>
</evidence>
<evidence type="ECO:0000259" key="25">
    <source>
        <dbReference type="PROSITE" id="PS50271"/>
    </source>
</evidence>
<keyword evidence="10" id="KW-0747">Spliceosome</keyword>
<dbReference type="InterPro" id="IPR028889">
    <property type="entry name" value="USP"/>
</dbReference>
<dbReference type="GO" id="GO:0008270">
    <property type="term" value="F:zinc ion binding"/>
    <property type="evidence" value="ECO:0007669"/>
    <property type="project" value="UniProtKB-KW"/>
</dbReference>
<dbReference type="EC" id="3.4.19.12" evidence="4"/>
<evidence type="ECO:0000256" key="11">
    <source>
        <dbReference type="ARBA" id="ARBA00022771"/>
    </source>
</evidence>
<dbReference type="CDD" id="cd02669">
    <property type="entry name" value="Peptidase_C19M"/>
    <property type="match status" value="1"/>
</dbReference>
<dbReference type="PANTHER" id="PTHR21646:SF16">
    <property type="entry name" value="U4_U6.U5 TRI-SNRNP-ASSOCIATED PROTEIN 2"/>
    <property type="match status" value="1"/>
</dbReference>
<keyword evidence="16" id="KW-0508">mRNA splicing</keyword>
<dbReference type="PROSITE" id="PS50271">
    <property type="entry name" value="ZF_UBP"/>
    <property type="match status" value="1"/>
</dbReference>
<dbReference type="PANTHER" id="PTHR21646">
    <property type="entry name" value="UBIQUITIN CARBOXYL-TERMINAL HYDROLASE"/>
    <property type="match status" value="1"/>
</dbReference>